<dbReference type="Proteomes" id="UP000801492">
    <property type="component" value="Unassembled WGS sequence"/>
</dbReference>
<dbReference type="AlphaFoldDB" id="A0A8K0CLK4"/>
<evidence type="ECO:0000313" key="2">
    <source>
        <dbReference type="Proteomes" id="UP000801492"/>
    </source>
</evidence>
<reference evidence="1" key="1">
    <citation type="submission" date="2019-08" db="EMBL/GenBank/DDBJ databases">
        <title>The genome of the North American firefly Photinus pyralis.</title>
        <authorList>
            <consortium name="Photinus pyralis genome working group"/>
            <person name="Fallon T.R."/>
            <person name="Sander Lower S.E."/>
            <person name="Weng J.-K."/>
        </authorList>
    </citation>
    <scope>NUCLEOTIDE SEQUENCE</scope>
    <source>
        <strain evidence="1">TRF0915ILg1</strain>
        <tissue evidence="1">Whole body</tissue>
    </source>
</reference>
<dbReference type="SUPFAM" id="SSF56112">
    <property type="entry name" value="Protein kinase-like (PK-like)"/>
    <property type="match status" value="1"/>
</dbReference>
<sequence>DLTDPTKPTSVRLIDFQLARLGPPGLDVAIFLYTCSEKKVIEKLEDYLRLYYNSLAAHLVKLGSDPDKVYPYSIFLKQWKKYAKLGVTLATGLIYLQLTDESEAVDLGDVAEAGASVADALNFEISKSDLYYDRVRHIILHSVEKELI</sequence>
<dbReference type="PANTHER" id="PTHR11012:SF30">
    <property type="entry name" value="PROTEIN KINASE-LIKE DOMAIN-CONTAINING"/>
    <property type="match status" value="1"/>
</dbReference>
<accession>A0A8K0CLK4</accession>
<comment type="caution">
    <text evidence="1">The sequence shown here is derived from an EMBL/GenBank/DDBJ whole genome shotgun (WGS) entry which is preliminary data.</text>
</comment>
<feature type="non-terminal residue" evidence="1">
    <location>
        <position position="1"/>
    </location>
</feature>
<gene>
    <name evidence="1" type="ORF">ILUMI_16529</name>
</gene>
<protein>
    <recommendedName>
        <fullName evidence="3">CHK kinase-like domain-containing protein</fullName>
    </recommendedName>
</protein>
<organism evidence="1 2">
    <name type="scientific">Ignelater luminosus</name>
    <name type="common">Cucubano</name>
    <name type="synonym">Pyrophorus luminosus</name>
    <dbReference type="NCBI Taxonomy" id="2038154"/>
    <lineage>
        <taxon>Eukaryota</taxon>
        <taxon>Metazoa</taxon>
        <taxon>Ecdysozoa</taxon>
        <taxon>Arthropoda</taxon>
        <taxon>Hexapoda</taxon>
        <taxon>Insecta</taxon>
        <taxon>Pterygota</taxon>
        <taxon>Neoptera</taxon>
        <taxon>Endopterygota</taxon>
        <taxon>Coleoptera</taxon>
        <taxon>Polyphaga</taxon>
        <taxon>Elateriformia</taxon>
        <taxon>Elateroidea</taxon>
        <taxon>Elateridae</taxon>
        <taxon>Agrypninae</taxon>
        <taxon>Pyrophorini</taxon>
        <taxon>Ignelater</taxon>
    </lineage>
</organism>
<evidence type="ECO:0008006" key="3">
    <source>
        <dbReference type="Google" id="ProtNLM"/>
    </source>
</evidence>
<dbReference type="Gene3D" id="3.90.1200.10">
    <property type="match status" value="1"/>
</dbReference>
<proteinExistence type="predicted"/>
<dbReference type="InterPro" id="IPR004119">
    <property type="entry name" value="EcKL"/>
</dbReference>
<evidence type="ECO:0000313" key="1">
    <source>
        <dbReference type="EMBL" id="KAF2889644.1"/>
    </source>
</evidence>
<dbReference type="PANTHER" id="PTHR11012">
    <property type="entry name" value="PROTEIN KINASE-LIKE DOMAIN-CONTAINING"/>
    <property type="match status" value="1"/>
</dbReference>
<dbReference type="EMBL" id="VTPC01064235">
    <property type="protein sequence ID" value="KAF2889644.1"/>
    <property type="molecule type" value="Genomic_DNA"/>
</dbReference>
<keyword evidence="2" id="KW-1185">Reference proteome</keyword>
<name>A0A8K0CLK4_IGNLU</name>
<dbReference type="InterPro" id="IPR011009">
    <property type="entry name" value="Kinase-like_dom_sf"/>
</dbReference>
<dbReference type="Pfam" id="PF02958">
    <property type="entry name" value="EcKL"/>
    <property type="match status" value="1"/>
</dbReference>
<dbReference type="OrthoDB" id="8114163at2759"/>